<dbReference type="EMBL" id="CAKASE010000080">
    <property type="protein sequence ID" value="CAG9580893.1"/>
    <property type="molecule type" value="Genomic_DNA"/>
</dbReference>
<evidence type="ECO:0000313" key="2">
    <source>
        <dbReference type="Proteomes" id="UP000789524"/>
    </source>
</evidence>
<sequence>MVSRDDDVRTEACCVSVHVHVAGGGLYVGDEMLDAPHVEDRAGTGAGRLRRSINRRDAGDYGEMRVRSGRGEGAGAQRIKQ</sequence>
<proteinExistence type="predicted"/>
<dbReference type="Proteomes" id="UP000789524">
    <property type="component" value="Unassembled WGS sequence"/>
</dbReference>
<accession>A0A8J2R4A4</accession>
<protein>
    <submittedName>
        <fullName evidence="1">(African queen) hypothetical protein</fullName>
    </submittedName>
</protein>
<organism evidence="1 2">
    <name type="scientific">Danaus chrysippus</name>
    <name type="common">African queen</name>
    <dbReference type="NCBI Taxonomy" id="151541"/>
    <lineage>
        <taxon>Eukaryota</taxon>
        <taxon>Metazoa</taxon>
        <taxon>Ecdysozoa</taxon>
        <taxon>Arthropoda</taxon>
        <taxon>Hexapoda</taxon>
        <taxon>Insecta</taxon>
        <taxon>Pterygota</taxon>
        <taxon>Neoptera</taxon>
        <taxon>Endopterygota</taxon>
        <taxon>Lepidoptera</taxon>
        <taxon>Glossata</taxon>
        <taxon>Ditrysia</taxon>
        <taxon>Papilionoidea</taxon>
        <taxon>Nymphalidae</taxon>
        <taxon>Danainae</taxon>
        <taxon>Danaini</taxon>
        <taxon>Danaina</taxon>
        <taxon>Danaus</taxon>
        <taxon>Anosia</taxon>
    </lineage>
</organism>
<dbReference type="AlphaFoldDB" id="A0A8J2R4A4"/>
<reference evidence="1" key="1">
    <citation type="submission" date="2021-09" db="EMBL/GenBank/DDBJ databases">
        <authorList>
            <person name="Martin H S."/>
        </authorList>
    </citation>
    <scope>NUCLEOTIDE SEQUENCE</scope>
</reference>
<comment type="caution">
    <text evidence="1">The sequence shown here is derived from an EMBL/GenBank/DDBJ whole genome shotgun (WGS) entry which is preliminary data.</text>
</comment>
<evidence type="ECO:0000313" key="1">
    <source>
        <dbReference type="EMBL" id="CAG9580893.1"/>
    </source>
</evidence>
<gene>
    <name evidence="1" type="ORF">DCHRY22_LOCUS13669</name>
</gene>
<name>A0A8J2R4A4_9NEOP</name>
<keyword evidence="2" id="KW-1185">Reference proteome</keyword>